<feature type="compositionally biased region" description="Low complexity" evidence="1">
    <location>
        <begin position="67"/>
        <end position="80"/>
    </location>
</feature>
<sequence>MAGINMLPLATSCILLLAFLISDVSEGRATPSLTKLSADDRRLSSSSSNYAVFNSNPSPGAGHHDTPAGSTPPAAASADGLPSSSSMYTIFNSNPSPGAGHHDTPGGSTLPAAASADDLPSSSSMYTVFNSNPSPGAGHHDTPGDSTPPAASVPAIN</sequence>
<feature type="compositionally biased region" description="Polar residues" evidence="1">
    <location>
        <begin position="49"/>
        <end position="58"/>
    </location>
</feature>
<comment type="caution">
    <text evidence="3">The sequence shown here is derived from an EMBL/GenBank/DDBJ whole genome shotgun (WGS) entry which is preliminary data.</text>
</comment>
<dbReference type="Proteomes" id="UP001152523">
    <property type="component" value="Unassembled WGS sequence"/>
</dbReference>
<accession>A0AAV0DI93</accession>
<protein>
    <submittedName>
        <fullName evidence="3">Uncharacterized protein</fullName>
    </submittedName>
</protein>
<feature type="compositionally biased region" description="Polar residues" evidence="1">
    <location>
        <begin position="125"/>
        <end position="134"/>
    </location>
</feature>
<feature type="region of interest" description="Disordered" evidence="1">
    <location>
        <begin position="47"/>
        <end position="157"/>
    </location>
</feature>
<evidence type="ECO:0000313" key="4">
    <source>
        <dbReference type="Proteomes" id="UP001152523"/>
    </source>
</evidence>
<feature type="signal peptide" evidence="2">
    <location>
        <begin position="1"/>
        <end position="29"/>
    </location>
</feature>
<organism evidence="3 4">
    <name type="scientific">Cuscuta epithymum</name>
    <dbReference type="NCBI Taxonomy" id="186058"/>
    <lineage>
        <taxon>Eukaryota</taxon>
        <taxon>Viridiplantae</taxon>
        <taxon>Streptophyta</taxon>
        <taxon>Embryophyta</taxon>
        <taxon>Tracheophyta</taxon>
        <taxon>Spermatophyta</taxon>
        <taxon>Magnoliopsida</taxon>
        <taxon>eudicotyledons</taxon>
        <taxon>Gunneridae</taxon>
        <taxon>Pentapetalae</taxon>
        <taxon>asterids</taxon>
        <taxon>lamiids</taxon>
        <taxon>Solanales</taxon>
        <taxon>Convolvulaceae</taxon>
        <taxon>Cuscuteae</taxon>
        <taxon>Cuscuta</taxon>
        <taxon>Cuscuta subgen. Cuscuta</taxon>
    </lineage>
</organism>
<keyword evidence="2" id="KW-0732">Signal</keyword>
<dbReference type="AlphaFoldDB" id="A0AAV0DI93"/>
<evidence type="ECO:0000256" key="1">
    <source>
        <dbReference type="SAM" id="MobiDB-lite"/>
    </source>
</evidence>
<feature type="chain" id="PRO_5043729043" evidence="2">
    <location>
        <begin position="30"/>
        <end position="157"/>
    </location>
</feature>
<feature type="compositionally biased region" description="Low complexity" evidence="1">
    <location>
        <begin position="110"/>
        <end position="124"/>
    </location>
</feature>
<reference evidence="3" key="1">
    <citation type="submission" date="2022-07" db="EMBL/GenBank/DDBJ databases">
        <authorList>
            <person name="Macas J."/>
            <person name="Novak P."/>
            <person name="Neumann P."/>
        </authorList>
    </citation>
    <scope>NUCLEOTIDE SEQUENCE</scope>
</reference>
<keyword evidence="4" id="KW-1185">Reference proteome</keyword>
<gene>
    <name evidence="3" type="ORF">CEPIT_LOCUS15320</name>
</gene>
<dbReference type="EMBL" id="CAMAPF010000108">
    <property type="protein sequence ID" value="CAH9100520.1"/>
    <property type="molecule type" value="Genomic_DNA"/>
</dbReference>
<feature type="compositionally biased region" description="Polar residues" evidence="1">
    <location>
        <begin position="82"/>
        <end position="96"/>
    </location>
</feature>
<evidence type="ECO:0000256" key="2">
    <source>
        <dbReference type="SAM" id="SignalP"/>
    </source>
</evidence>
<proteinExistence type="predicted"/>
<name>A0AAV0DI93_9ASTE</name>
<evidence type="ECO:0000313" key="3">
    <source>
        <dbReference type="EMBL" id="CAH9100520.1"/>
    </source>
</evidence>